<evidence type="ECO:0000313" key="1">
    <source>
        <dbReference type="EMBL" id="VGO15026.1"/>
    </source>
</evidence>
<proteinExistence type="predicted"/>
<organism evidence="1 2">
    <name type="scientific">Pontiella desulfatans</name>
    <dbReference type="NCBI Taxonomy" id="2750659"/>
    <lineage>
        <taxon>Bacteria</taxon>
        <taxon>Pseudomonadati</taxon>
        <taxon>Kiritimatiellota</taxon>
        <taxon>Kiritimatiellia</taxon>
        <taxon>Kiritimatiellales</taxon>
        <taxon>Pontiellaceae</taxon>
        <taxon>Pontiella</taxon>
    </lineage>
</organism>
<protein>
    <submittedName>
        <fullName evidence="1">Uncharacterized protein</fullName>
    </submittedName>
</protein>
<dbReference type="Proteomes" id="UP000366872">
    <property type="component" value="Unassembled WGS sequence"/>
</dbReference>
<reference evidence="1 2" key="1">
    <citation type="submission" date="2019-04" db="EMBL/GenBank/DDBJ databases">
        <authorList>
            <person name="Van Vliet M D."/>
        </authorList>
    </citation>
    <scope>NUCLEOTIDE SEQUENCE [LARGE SCALE GENOMIC DNA]</scope>
    <source>
        <strain evidence="1 2">F1</strain>
    </source>
</reference>
<evidence type="ECO:0000313" key="2">
    <source>
        <dbReference type="Proteomes" id="UP000366872"/>
    </source>
</evidence>
<dbReference type="AlphaFoldDB" id="A0A6C2U6L3"/>
<dbReference type="EMBL" id="CAAHFG010000002">
    <property type="protein sequence ID" value="VGO15026.1"/>
    <property type="molecule type" value="Genomic_DNA"/>
</dbReference>
<accession>A0A6C2U6L3</accession>
<name>A0A6C2U6L3_PONDE</name>
<keyword evidence="2" id="KW-1185">Reference proteome</keyword>
<gene>
    <name evidence="1" type="ORF">PDESU_03606</name>
</gene>
<sequence length="53" mass="6148">MRWHNMDIPDQAILTCIENSERFERKVQKLLTRMAADETVHSKIIVYASSSSP</sequence>